<dbReference type="OrthoDB" id="9800147at2"/>
<dbReference type="eggNOG" id="COG1943">
    <property type="taxonomic scope" value="Bacteria"/>
</dbReference>
<feature type="domain" description="Transposase IS200-like" evidence="1">
    <location>
        <begin position="24"/>
        <end position="138"/>
    </location>
</feature>
<evidence type="ECO:0000313" key="2">
    <source>
        <dbReference type="EMBL" id="ACV67695.1"/>
    </source>
</evidence>
<dbReference type="PANTHER" id="PTHR34322:SF2">
    <property type="entry name" value="TRANSPOSASE IS200-LIKE DOMAIN-CONTAINING PROTEIN"/>
    <property type="match status" value="1"/>
</dbReference>
<proteinExistence type="predicted"/>
<dbReference type="AlphaFoldDB" id="C8X070"/>
<dbReference type="SUPFAM" id="SSF143422">
    <property type="entry name" value="Transposase IS200-like"/>
    <property type="match status" value="1"/>
</dbReference>
<evidence type="ECO:0000259" key="1">
    <source>
        <dbReference type="SMART" id="SM01321"/>
    </source>
</evidence>
<dbReference type="Gene3D" id="3.30.70.1290">
    <property type="entry name" value="Transposase IS200-like"/>
    <property type="match status" value="1"/>
</dbReference>
<gene>
    <name evidence="2" type="ordered locus">Dret_0397</name>
</gene>
<accession>C8X070</accession>
<protein>
    <recommendedName>
        <fullName evidence="1">Transposase IS200-like domain-containing protein</fullName>
    </recommendedName>
</protein>
<organism evidence="2 3">
    <name type="scientific">Desulfohalobium retbaense (strain ATCC 49708 / DSM 5692 / JCM 16813 / HR100)</name>
    <dbReference type="NCBI Taxonomy" id="485915"/>
    <lineage>
        <taxon>Bacteria</taxon>
        <taxon>Pseudomonadati</taxon>
        <taxon>Thermodesulfobacteriota</taxon>
        <taxon>Desulfovibrionia</taxon>
        <taxon>Desulfovibrionales</taxon>
        <taxon>Desulfohalobiaceae</taxon>
        <taxon>Desulfohalobium</taxon>
    </lineage>
</organism>
<dbReference type="InterPro" id="IPR036515">
    <property type="entry name" value="Transposase_17_sf"/>
</dbReference>
<dbReference type="InterPro" id="IPR002686">
    <property type="entry name" value="Transposase_17"/>
</dbReference>
<name>C8X070_DESRD</name>
<reference evidence="3" key="1">
    <citation type="submission" date="2009-09" db="EMBL/GenBank/DDBJ databases">
        <title>The complete chromosome of Desulfohalobium retbaense DSM 5692.</title>
        <authorList>
            <consortium name="US DOE Joint Genome Institute (JGI-PGF)"/>
            <person name="Lucas S."/>
            <person name="Copeland A."/>
            <person name="Lapidus A."/>
            <person name="Glavina del Rio T."/>
            <person name="Dalin E."/>
            <person name="Tice H."/>
            <person name="Bruce D."/>
            <person name="Goodwin L."/>
            <person name="Pitluck S."/>
            <person name="Kyrpides N."/>
            <person name="Mavromatis K."/>
            <person name="Ivanova N."/>
            <person name="Mikhailova N."/>
            <person name="Munk A.C."/>
            <person name="Brettin T."/>
            <person name="Detter J.C."/>
            <person name="Han C."/>
            <person name="Tapia R."/>
            <person name="Larimer F."/>
            <person name="Land M."/>
            <person name="Hauser L."/>
            <person name="Markowitz V."/>
            <person name="Cheng J.-F."/>
            <person name="Hugenholtz P."/>
            <person name="Woyke T."/>
            <person name="Wu D."/>
            <person name="Spring S."/>
            <person name="Klenk H.-P."/>
            <person name="Eisen J.A."/>
        </authorList>
    </citation>
    <scope>NUCLEOTIDE SEQUENCE [LARGE SCALE GENOMIC DNA]</scope>
    <source>
        <strain evidence="3">DSM 5692</strain>
    </source>
</reference>
<dbReference type="SMART" id="SM01321">
    <property type="entry name" value="Y1_Tnp"/>
    <property type="match status" value="1"/>
</dbReference>
<dbReference type="eggNOG" id="COG2197">
    <property type="taxonomic scope" value="Bacteria"/>
</dbReference>
<dbReference type="GO" id="GO:0004803">
    <property type="term" value="F:transposase activity"/>
    <property type="evidence" value="ECO:0007669"/>
    <property type="project" value="InterPro"/>
</dbReference>
<dbReference type="EMBL" id="CP001734">
    <property type="protein sequence ID" value="ACV67695.1"/>
    <property type="molecule type" value="Genomic_DNA"/>
</dbReference>
<dbReference type="Pfam" id="PF01797">
    <property type="entry name" value="Y1_Tnp"/>
    <property type="match status" value="1"/>
</dbReference>
<dbReference type="GO" id="GO:0006313">
    <property type="term" value="P:DNA transposition"/>
    <property type="evidence" value="ECO:0007669"/>
    <property type="project" value="InterPro"/>
</dbReference>
<dbReference type="GO" id="GO:0003677">
    <property type="term" value="F:DNA binding"/>
    <property type="evidence" value="ECO:0007669"/>
    <property type="project" value="InterPro"/>
</dbReference>
<dbReference type="Gene3D" id="1.10.10.10">
    <property type="entry name" value="Winged helix-like DNA-binding domain superfamily/Winged helix DNA-binding domain"/>
    <property type="match status" value="1"/>
</dbReference>
<dbReference type="PANTHER" id="PTHR34322">
    <property type="entry name" value="TRANSPOSASE, Y1_TNP DOMAIN-CONTAINING"/>
    <property type="match status" value="1"/>
</dbReference>
<reference evidence="2 3" key="2">
    <citation type="journal article" date="2010" name="Stand. Genomic Sci.">
        <title>Complete genome sequence of Desulfohalobium retbaense type strain (HR(100)).</title>
        <authorList>
            <person name="Spring S."/>
            <person name="Nolan M."/>
            <person name="Lapidus A."/>
            <person name="Glavina Del Rio T."/>
            <person name="Copeland A."/>
            <person name="Tice H."/>
            <person name="Cheng J.F."/>
            <person name="Lucas S."/>
            <person name="Land M."/>
            <person name="Chen F."/>
            <person name="Bruce D."/>
            <person name="Goodwin L."/>
            <person name="Pitluck S."/>
            <person name="Ivanova N."/>
            <person name="Mavromatis K."/>
            <person name="Mikhailova N."/>
            <person name="Pati A."/>
            <person name="Chen A."/>
            <person name="Palaniappan K."/>
            <person name="Hauser L."/>
            <person name="Chang Y.J."/>
            <person name="Jeffries C.D."/>
            <person name="Munk C."/>
            <person name="Kiss H."/>
            <person name="Chain P."/>
            <person name="Han C."/>
            <person name="Brettin T."/>
            <person name="Detter J.C."/>
            <person name="Schuler E."/>
            <person name="Goker M."/>
            <person name="Rohde M."/>
            <person name="Bristow J."/>
            <person name="Eisen J.A."/>
            <person name="Markowitz V."/>
            <person name="Hugenholtz P."/>
            <person name="Kyrpides N.C."/>
            <person name="Klenk H.P."/>
        </authorList>
    </citation>
    <scope>NUCLEOTIDE SEQUENCE [LARGE SCALE GENOMIC DNA]</scope>
    <source>
        <strain evidence="2 3">DSM 5692</strain>
    </source>
</reference>
<dbReference type="InterPro" id="IPR036388">
    <property type="entry name" value="WH-like_DNA-bd_sf"/>
</dbReference>
<dbReference type="KEGG" id="drt:Dret_0397"/>
<keyword evidence="3" id="KW-1185">Reference proteome</keyword>
<dbReference type="HOGENOM" id="CLU_068226_0_0_7"/>
<evidence type="ECO:0000313" key="3">
    <source>
        <dbReference type="Proteomes" id="UP000001052"/>
    </source>
</evidence>
<dbReference type="Proteomes" id="UP000001052">
    <property type="component" value="Chromosome"/>
</dbReference>
<dbReference type="RefSeq" id="WP_015750854.1">
    <property type="nucleotide sequence ID" value="NC_013223.1"/>
</dbReference>
<sequence length="304" mass="34602">MDIEDVVAAGGNQRVFRAKYKINQPGFISHITQRAAGKEPLFLEKGDYLHFLALLKESASRFELGYYAFCLMPNHVHLLVEPHKPNLDSGMHSLFFRYATFFNRKYQRRGHLFGGRYRQALCLAPDYLLTASVYIHLNPVRAGLTKRASDYPWSSAAVYCRQAEQDSFLLPERICTLVAADPDEARQVYARLLHQGRADAPENAQEQPGVIEKFCDRLGARFPKLFGRLQSKRVLPHDTSMPLQGSPSLEQLLAQFPTGSARRPETRQAKKYVLEQLEARGFPRKEIAERLGIAPKTVYNLLHS</sequence>